<comment type="caution">
    <text evidence="5">The sequence shown here is derived from an EMBL/GenBank/DDBJ whole genome shotgun (WGS) entry which is preliminary data.</text>
</comment>
<evidence type="ECO:0000256" key="1">
    <source>
        <dbReference type="ARBA" id="ARBA00006432"/>
    </source>
</evidence>
<dbReference type="InterPro" id="IPR045851">
    <property type="entry name" value="AMP-bd_C_sf"/>
</dbReference>
<dbReference type="Gene3D" id="3.40.50.980">
    <property type="match status" value="2"/>
</dbReference>
<evidence type="ECO:0000256" key="2">
    <source>
        <dbReference type="ARBA" id="ARBA00022598"/>
    </source>
</evidence>
<dbReference type="CDD" id="cd04433">
    <property type="entry name" value="AFD_class_I"/>
    <property type="match status" value="1"/>
</dbReference>
<feature type="domain" description="AMP-binding enzyme C-terminal" evidence="4">
    <location>
        <begin position="486"/>
        <end position="562"/>
    </location>
</feature>
<keyword evidence="6" id="KW-1185">Reference proteome</keyword>
<dbReference type="Gene3D" id="2.30.38.10">
    <property type="entry name" value="Luciferase, Domain 3"/>
    <property type="match status" value="1"/>
</dbReference>
<evidence type="ECO:0000313" key="6">
    <source>
        <dbReference type="Proteomes" id="UP000260665"/>
    </source>
</evidence>
<dbReference type="EMBL" id="QFZK01000010">
    <property type="protein sequence ID" value="RFO96120.1"/>
    <property type="molecule type" value="Genomic_DNA"/>
</dbReference>
<dbReference type="InterPro" id="IPR000873">
    <property type="entry name" value="AMP-dep_synth/lig_dom"/>
</dbReference>
<dbReference type="PANTHER" id="PTHR43201">
    <property type="entry name" value="ACYL-COA SYNTHETASE"/>
    <property type="match status" value="1"/>
</dbReference>
<dbReference type="Proteomes" id="UP000260665">
    <property type="component" value="Unassembled WGS sequence"/>
</dbReference>
<gene>
    <name evidence="5" type="ORF">DIC66_14895</name>
</gene>
<evidence type="ECO:0000259" key="3">
    <source>
        <dbReference type="Pfam" id="PF00501"/>
    </source>
</evidence>
<feature type="domain" description="AMP-dependent synthetase/ligase" evidence="3">
    <location>
        <begin position="63"/>
        <end position="436"/>
    </location>
</feature>
<dbReference type="SUPFAM" id="SSF56801">
    <property type="entry name" value="Acetyl-CoA synthetase-like"/>
    <property type="match status" value="1"/>
</dbReference>
<comment type="similarity">
    <text evidence="1">Belongs to the ATP-dependent AMP-binding enzyme family.</text>
</comment>
<dbReference type="OrthoDB" id="9766486at2"/>
<dbReference type="Pfam" id="PF00501">
    <property type="entry name" value="AMP-binding"/>
    <property type="match status" value="1"/>
</dbReference>
<dbReference type="GO" id="GO:0031956">
    <property type="term" value="F:medium-chain fatty acid-CoA ligase activity"/>
    <property type="evidence" value="ECO:0007669"/>
    <property type="project" value="TreeGrafter"/>
</dbReference>
<dbReference type="AlphaFoldDB" id="A0A3E1RBT5"/>
<proteinExistence type="inferred from homology"/>
<dbReference type="PANTHER" id="PTHR43201:SF5">
    <property type="entry name" value="MEDIUM-CHAIN ACYL-COA LIGASE ACSF2, MITOCHONDRIAL"/>
    <property type="match status" value="1"/>
</dbReference>
<sequence length="576" mass="60695">MTDSLAPSPTAAHDLLALAAKARVQLTSPGAPFELETVQHGGQAVRAYRNAFANLPGLIQAGRVHGAKEFMVYQQDRWTFDRFFAAVDALAGRLQALHGLQAGERVAIAMRNRPEWAVAFAAVALVGAVPVPLNSFGLRDELLSNLHSVQPRWLICDQERHGRVAADLPALACQAIVVDAADTAGAALDWSALIAPGAPALQAPALDATDPALILFTSGATSQAKGVLSNQRAVCQALFNIDYIGAISAITSPAALARIMARGLQPTTLSAVPLFHVSGLHAQLLIALRHGRRLILMHRWDPVAALALIQAEQVTQFNGAPTMVQQLLRHSEFDDPAITGTLGGLGFGGGGLSQRLIDDVLTRRADSLSGIGFGLTETNGVGAAASGTLFQLRPTSAGPTSPIVEVRIVDAQGSDVAAGEAGEIWLRGVTVMDAYWGQPEASAQALQEAWFRSGDVGLVDADGFLRVVDRIKDVINRSGEKIAAAEVESCLLQHPHIIEAAVFSQADEVTGEAVVAAVVLAPGVALDGAAVQAFVAGRLAAYKVPVRVYVRQDALPRNPTGKLLKSILKREFLQPD</sequence>
<dbReference type="Pfam" id="PF13193">
    <property type="entry name" value="AMP-binding_C"/>
    <property type="match status" value="1"/>
</dbReference>
<name>A0A3E1RBT5_9BURK</name>
<dbReference type="GO" id="GO:0006631">
    <property type="term" value="P:fatty acid metabolic process"/>
    <property type="evidence" value="ECO:0007669"/>
    <property type="project" value="TreeGrafter"/>
</dbReference>
<reference evidence="5 6" key="1">
    <citation type="submission" date="2018-05" db="EMBL/GenBank/DDBJ databases">
        <title>Rhodoferax soyangensis sp.nov., isolated from an oligotrophic freshwater lake.</title>
        <authorList>
            <person name="Park M."/>
        </authorList>
    </citation>
    <scope>NUCLEOTIDE SEQUENCE [LARGE SCALE GENOMIC DNA]</scope>
    <source>
        <strain evidence="5 6">IMCC26218</strain>
    </source>
</reference>
<accession>A0A3E1RBT5</accession>
<dbReference type="Gene3D" id="3.30.300.30">
    <property type="match status" value="1"/>
</dbReference>
<organism evidence="5 6">
    <name type="scientific">Rhodoferax lacus</name>
    <dbReference type="NCBI Taxonomy" id="2184758"/>
    <lineage>
        <taxon>Bacteria</taxon>
        <taxon>Pseudomonadati</taxon>
        <taxon>Pseudomonadota</taxon>
        <taxon>Betaproteobacteria</taxon>
        <taxon>Burkholderiales</taxon>
        <taxon>Comamonadaceae</taxon>
        <taxon>Rhodoferax</taxon>
    </lineage>
</organism>
<dbReference type="InterPro" id="IPR025110">
    <property type="entry name" value="AMP-bd_C"/>
</dbReference>
<evidence type="ECO:0000313" key="5">
    <source>
        <dbReference type="EMBL" id="RFO96120.1"/>
    </source>
</evidence>
<evidence type="ECO:0000259" key="4">
    <source>
        <dbReference type="Pfam" id="PF13193"/>
    </source>
</evidence>
<keyword evidence="2" id="KW-0436">Ligase</keyword>
<protein>
    <submittedName>
        <fullName evidence="5">AMP-binding protein</fullName>
    </submittedName>
</protein>